<dbReference type="InterPro" id="IPR056209">
    <property type="entry name" value="SU10_adaptor"/>
</dbReference>
<protein>
    <submittedName>
        <fullName evidence="1">Uncharacterized protein</fullName>
    </submittedName>
</protein>
<evidence type="ECO:0000313" key="1">
    <source>
        <dbReference type="EMBL" id="CAB4156505.1"/>
    </source>
</evidence>
<reference evidence="1" key="1">
    <citation type="submission" date="2020-04" db="EMBL/GenBank/DDBJ databases">
        <authorList>
            <person name="Chiriac C."/>
            <person name="Salcher M."/>
            <person name="Ghai R."/>
            <person name="Kavagutti S V."/>
        </authorList>
    </citation>
    <scope>NUCLEOTIDE SEQUENCE</scope>
</reference>
<name>A0A6J5NH04_9CAUD</name>
<dbReference type="Pfam" id="PF24175">
    <property type="entry name" value="SU10_adaptor"/>
    <property type="match status" value="1"/>
</dbReference>
<sequence>MATSGTYTFNPSLGELTLYAYNLIGIRNTSIVQEHMESARMATNLLLSSWSNRGVNLWAVDLVTVPLVEGQSTYTVDSNTVVILDAYVVIDNGNSDPIDRIILPISRTEYASYPNKEQQGFSTVYWFDRLLSPTVTVWPVPDGNSAQYLKYYRVKRLQDANLQSGENVEIPYLWMDAFAFGLAVRLAQVWAPQMLASIKPFADEAYQIAADQNIETAQQYISPMISGYFR</sequence>
<proteinExistence type="predicted"/>
<organism evidence="1">
    <name type="scientific">uncultured Caudovirales phage</name>
    <dbReference type="NCBI Taxonomy" id="2100421"/>
    <lineage>
        <taxon>Viruses</taxon>
        <taxon>Duplodnaviria</taxon>
        <taxon>Heunggongvirae</taxon>
        <taxon>Uroviricota</taxon>
        <taxon>Caudoviricetes</taxon>
        <taxon>Peduoviridae</taxon>
        <taxon>Maltschvirus</taxon>
        <taxon>Maltschvirus maltsch</taxon>
    </lineage>
</organism>
<accession>A0A6J5NH04</accession>
<gene>
    <name evidence="1" type="ORF">UFOVP661_61</name>
</gene>
<dbReference type="EMBL" id="LR796642">
    <property type="protein sequence ID" value="CAB4156505.1"/>
    <property type="molecule type" value="Genomic_DNA"/>
</dbReference>